<keyword evidence="1" id="KW-0167">Capsid protein</keyword>
<accession>A0A4Y7RUA4</accession>
<organism evidence="1 2">
    <name type="scientific">Pelotomaculum propionicicum</name>
    <dbReference type="NCBI Taxonomy" id="258475"/>
    <lineage>
        <taxon>Bacteria</taxon>
        <taxon>Bacillati</taxon>
        <taxon>Bacillota</taxon>
        <taxon>Clostridia</taxon>
        <taxon>Eubacteriales</taxon>
        <taxon>Desulfotomaculaceae</taxon>
        <taxon>Pelotomaculum</taxon>
    </lineage>
</organism>
<keyword evidence="1" id="KW-0946">Virion</keyword>
<evidence type="ECO:0000313" key="1">
    <source>
        <dbReference type="EMBL" id="TEB12568.1"/>
    </source>
</evidence>
<evidence type="ECO:0000313" key="2">
    <source>
        <dbReference type="Proteomes" id="UP000297597"/>
    </source>
</evidence>
<dbReference type="InterPro" id="IPR014867">
    <property type="entry name" value="Spore_coat_CotH_CotH2/3/7"/>
</dbReference>
<dbReference type="Pfam" id="PF08757">
    <property type="entry name" value="CotH"/>
    <property type="match status" value="1"/>
</dbReference>
<proteinExistence type="predicted"/>
<dbReference type="OrthoDB" id="3235126at2"/>
<keyword evidence="2" id="KW-1185">Reference proteome</keyword>
<name>A0A4Y7RUA4_9FIRM</name>
<dbReference type="RefSeq" id="WP_134212774.1">
    <property type="nucleotide sequence ID" value="NZ_QFFZ01000006.1"/>
</dbReference>
<sequence length="364" mass="42370">MSASKNDLPEYSLYINPRDLRQLRSDIWNNEHVPAKLRVSKSSYNIQIAYRGALTRELVKKSYHVIFSKPSFFMGAREIHLNAEYLDPSLLRNKLALDFFVSLGILSPESKYVLLRINGAIMGVYLQLESVDDLFLKKRGLPAGAIFYAHNDDANYSLLSPDNDDVKESLLSGYMRKFGDAQDDQYLFQLIYKINTVPRSEFAKEIVKHVHIEKYLRWLAGVVCTQNYDGFIQNYALYRNSATGLFEIIPWDYDGTWGRNCHGNIMENSDVPIQGYNTLTARILDVPQFRNFYRGLLEKVLESLFTVDFLKPIITSLYKMLRPYILLDPYKQKDMVIFDSEPEFIIRFIAERNSYLREHLSDLE</sequence>
<dbReference type="AlphaFoldDB" id="A0A4Y7RUA4"/>
<dbReference type="PANTHER" id="PTHR40050">
    <property type="entry name" value="INNER SPORE COAT PROTEIN H"/>
    <property type="match status" value="1"/>
</dbReference>
<dbReference type="Proteomes" id="UP000297597">
    <property type="component" value="Unassembled WGS sequence"/>
</dbReference>
<dbReference type="PANTHER" id="PTHR40050:SF1">
    <property type="entry name" value="INNER SPORE COAT PROTEIN H"/>
    <property type="match status" value="1"/>
</dbReference>
<gene>
    <name evidence="1" type="primary">cotH</name>
    <name evidence="1" type="ORF">Pmgp_00899</name>
</gene>
<comment type="caution">
    <text evidence="1">The sequence shown here is derived from an EMBL/GenBank/DDBJ whole genome shotgun (WGS) entry which is preliminary data.</text>
</comment>
<dbReference type="EMBL" id="QFFZ01000006">
    <property type="protein sequence ID" value="TEB12568.1"/>
    <property type="molecule type" value="Genomic_DNA"/>
</dbReference>
<reference evidence="1 2" key="1">
    <citation type="journal article" date="2018" name="Environ. Microbiol.">
        <title>Novel energy conservation strategies and behaviour of Pelotomaculum schinkii driving syntrophic propionate catabolism.</title>
        <authorList>
            <person name="Hidalgo-Ahumada C.A.P."/>
            <person name="Nobu M.K."/>
            <person name="Narihiro T."/>
            <person name="Tamaki H."/>
            <person name="Liu W.T."/>
            <person name="Kamagata Y."/>
            <person name="Stams A.J.M."/>
            <person name="Imachi H."/>
            <person name="Sousa D.Z."/>
        </authorList>
    </citation>
    <scope>NUCLEOTIDE SEQUENCE [LARGE SCALE GENOMIC DNA]</scope>
    <source>
        <strain evidence="1 2">MGP</strain>
    </source>
</reference>
<protein>
    <submittedName>
        <fullName evidence="1">Inner spore coat protein H</fullName>
    </submittedName>
</protein>